<dbReference type="AlphaFoldDB" id="A0A9W8J3Y4"/>
<name>A0A9W8J3Y4_9AGAR</name>
<dbReference type="OrthoDB" id="3060861at2759"/>
<dbReference type="EMBL" id="JANBPK010000944">
    <property type="protein sequence ID" value="KAJ2928051.1"/>
    <property type="molecule type" value="Genomic_DNA"/>
</dbReference>
<reference evidence="2" key="1">
    <citation type="submission" date="2022-06" db="EMBL/GenBank/DDBJ databases">
        <title>Genome Sequence of Candolleomyces eurysporus.</title>
        <authorList>
            <person name="Buettner E."/>
        </authorList>
    </citation>
    <scope>NUCLEOTIDE SEQUENCE</scope>
    <source>
        <strain evidence="2">VTCC 930004</strain>
    </source>
</reference>
<comment type="caution">
    <text evidence="2">The sequence shown here is derived from an EMBL/GenBank/DDBJ whole genome shotgun (WGS) entry which is preliminary data.</text>
</comment>
<accession>A0A9W8J3Y4</accession>
<protein>
    <submittedName>
        <fullName evidence="2">Uncharacterized protein</fullName>
    </submittedName>
</protein>
<sequence>MDQPTLIPPQLSIPSQPVTQSPPPPPVQALAHVADDHEEGSDQVELSDDESELGPDTADVVGETTGASTSTGKTKKKKRVYPSDRNPFFGVIEGVGRGNTMLKMARRRKLKAVYTAQGVSSARWRVLCRELMTRAEDISNRTASWLYVAMHNPGASQPFTHFASRRLRLEAPEDLQKIHKQVSSLMTVLKRADRSHSFQSQKEKEEAIQQLKEATERAEAAASKAADVELENQRLKEQLRLAQEGSP</sequence>
<feature type="non-terminal residue" evidence="2">
    <location>
        <position position="1"/>
    </location>
</feature>
<evidence type="ECO:0000313" key="2">
    <source>
        <dbReference type="EMBL" id="KAJ2928051.1"/>
    </source>
</evidence>
<feature type="region of interest" description="Disordered" evidence="1">
    <location>
        <begin position="1"/>
        <end position="80"/>
    </location>
</feature>
<dbReference type="Proteomes" id="UP001140091">
    <property type="component" value="Unassembled WGS sequence"/>
</dbReference>
<feature type="compositionally biased region" description="Basic and acidic residues" evidence="1">
    <location>
        <begin position="193"/>
        <end position="219"/>
    </location>
</feature>
<feature type="region of interest" description="Disordered" evidence="1">
    <location>
        <begin position="193"/>
        <end position="229"/>
    </location>
</feature>
<gene>
    <name evidence="2" type="ORF">H1R20_g9041</name>
</gene>
<organism evidence="2 3">
    <name type="scientific">Candolleomyces eurysporus</name>
    <dbReference type="NCBI Taxonomy" id="2828524"/>
    <lineage>
        <taxon>Eukaryota</taxon>
        <taxon>Fungi</taxon>
        <taxon>Dikarya</taxon>
        <taxon>Basidiomycota</taxon>
        <taxon>Agaricomycotina</taxon>
        <taxon>Agaricomycetes</taxon>
        <taxon>Agaricomycetidae</taxon>
        <taxon>Agaricales</taxon>
        <taxon>Agaricineae</taxon>
        <taxon>Psathyrellaceae</taxon>
        <taxon>Candolleomyces</taxon>
    </lineage>
</organism>
<evidence type="ECO:0000256" key="1">
    <source>
        <dbReference type="SAM" id="MobiDB-lite"/>
    </source>
</evidence>
<keyword evidence="3" id="KW-1185">Reference proteome</keyword>
<proteinExistence type="predicted"/>
<evidence type="ECO:0000313" key="3">
    <source>
        <dbReference type="Proteomes" id="UP001140091"/>
    </source>
</evidence>
<feature type="compositionally biased region" description="Acidic residues" evidence="1">
    <location>
        <begin position="36"/>
        <end position="53"/>
    </location>
</feature>